<dbReference type="PRINTS" id="PR00744">
    <property type="entry name" value="GLHYDRLASE37"/>
</dbReference>
<comment type="caution">
    <text evidence="4">The sequence shown here is derived from an EMBL/GenBank/DDBJ whole genome shotgun (WGS) entry which is preliminary data.</text>
</comment>
<evidence type="ECO:0000256" key="1">
    <source>
        <dbReference type="ARBA" id="ARBA00022801"/>
    </source>
</evidence>
<organism evidence="4 5">
    <name type="scientific">Sediminitomix flava</name>
    <dbReference type="NCBI Taxonomy" id="379075"/>
    <lineage>
        <taxon>Bacteria</taxon>
        <taxon>Pseudomonadati</taxon>
        <taxon>Bacteroidota</taxon>
        <taxon>Cytophagia</taxon>
        <taxon>Cytophagales</taxon>
        <taxon>Flammeovirgaceae</taxon>
        <taxon>Sediminitomix</taxon>
    </lineage>
</organism>
<dbReference type="EMBL" id="QGDO01000001">
    <property type="protein sequence ID" value="PWJ44486.1"/>
    <property type="molecule type" value="Genomic_DNA"/>
</dbReference>
<accession>A0A315ZFX2</accession>
<dbReference type="InterPro" id="IPR008928">
    <property type="entry name" value="6-hairpin_glycosidase_sf"/>
</dbReference>
<keyword evidence="3" id="KW-0732">Signal</keyword>
<dbReference type="NCBIfam" id="NF009773">
    <property type="entry name" value="PRK13270.1"/>
    <property type="match status" value="1"/>
</dbReference>
<evidence type="ECO:0000313" key="4">
    <source>
        <dbReference type="EMBL" id="PWJ44486.1"/>
    </source>
</evidence>
<keyword evidence="2" id="KW-0326">Glycosidase</keyword>
<dbReference type="Proteomes" id="UP000245535">
    <property type="component" value="Unassembled WGS sequence"/>
</dbReference>
<sequence>MRYPILLLLLIFLSSCNLSFNQDSSNHKNYYIPDQHLGVLFSDVQRSGMFPDDKTFVDAEPLYSPSEIVEKYQVEKNSHDFELKEFVQDNFQLPTSEKDENFEFPTSMEEHLGNHWKRLTKSAADEGMSSTLISLPKPYVVPGGRFREMFYWDSYFTIEGLLVSNEDSLVHGMLDNFQYLIEEFGHIPNANRTYFISRSQPPFFAFMLRAYADKHGWESVIKYLPALEKEYQYWMEHEPHNLTDKSYRHLVKVDSLHTLNRYYSELKIPRAEAYSKETRWAFHLDTHERSAFHQHIRAACESGWDFSSRWFKDQENIHSIYTMDIVPVCLNSLLYHLEHTLSEMHYWYGHPEEANHYMFRADLRKELINTFMWDSKSGLYRDYDFKLQSFTPAKTLATVYPLFCKMASPEQAERVCEIIESEFLKDGGVVTTLIESGEQWDAPNGWAPLQWMTVKGLLNYGYDELAMKIASNWLNLNRKVYQSEHKMMEKYNVVNTNLKAGGGEYPNQDGFGWTNGIALILSEIIQQQSNSIVEAEMTK</sequence>
<dbReference type="GO" id="GO:0005993">
    <property type="term" value="P:trehalose catabolic process"/>
    <property type="evidence" value="ECO:0007669"/>
    <property type="project" value="TreeGrafter"/>
</dbReference>
<evidence type="ECO:0000313" key="5">
    <source>
        <dbReference type="Proteomes" id="UP000245535"/>
    </source>
</evidence>
<dbReference type="InterPro" id="IPR001661">
    <property type="entry name" value="Glyco_hydro_37"/>
</dbReference>
<name>A0A315ZFX2_SEDFL</name>
<dbReference type="PROSITE" id="PS51257">
    <property type="entry name" value="PROKAR_LIPOPROTEIN"/>
    <property type="match status" value="1"/>
</dbReference>
<dbReference type="OrthoDB" id="106887at2"/>
<dbReference type="GO" id="GO:0004555">
    <property type="term" value="F:alpha,alpha-trehalase activity"/>
    <property type="evidence" value="ECO:0007669"/>
    <property type="project" value="InterPro"/>
</dbReference>
<keyword evidence="5" id="KW-1185">Reference proteome</keyword>
<dbReference type="AlphaFoldDB" id="A0A315ZFX2"/>
<evidence type="ECO:0000256" key="2">
    <source>
        <dbReference type="ARBA" id="ARBA00023295"/>
    </source>
</evidence>
<feature type="signal peptide" evidence="3">
    <location>
        <begin position="1"/>
        <end position="19"/>
    </location>
</feature>
<keyword evidence="1" id="KW-0378">Hydrolase</keyword>
<dbReference type="Gene3D" id="1.50.10.10">
    <property type="match status" value="1"/>
</dbReference>
<dbReference type="InterPro" id="IPR012341">
    <property type="entry name" value="6hp_glycosidase-like_sf"/>
</dbReference>
<protein>
    <submittedName>
        <fullName evidence="4">Alpha,alpha-trehalase</fullName>
    </submittedName>
</protein>
<feature type="chain" id="PRO_5016425404" evidence="3">
    <location>
        <begin position="20"/>
        <end position="539"/>
    </location>
</feature>
<proteinExistence type="predicted"/>
<reference evidence="4 5" key="1">
    <citation type="submission" date="2018-03" db="EMBL/GenBank/DDBJ databases">
        <title>Genomic Encyclopedia of Archaeal and Bacterial Type Strains, Phase II (KMG-II): from individual species to whole genera.</title>
        <authorList>
            <person name="Goeker M."/>
        </authorList>
    </citation>
    <scope>NUCLEOTIDE SEQUENCE [LARGE SCALE GENOMIC DNA]</scope>
    <source>
        <strain evidence="4 5">DSM 28229</strain>
    </source>
</reference>
<dbReference type="Pfam" id="PF01204">
    <property type="entry name" value="Trehalase"/>
    <property type="match status" value="1"/>
</dbReference>
<dbReference type="PANTHER" id="PTHR23403">
    <property type="entry name" value="TREHALASE"/>
    <property type="match status" value="1"/>
</dbReference>
<dbReference type="PROSITE" id="PS00928">
    <property type="entry name" value="TREHALASE_2"/>
    <property type="match status" value="1"/>
</dbReference>
<dbReference type="SUPFAM" id="SSF48208">
    <property type="entry name" value="Six-hairpin glycosidases"/>
    <property type="match status" value="1"/>
</dbReference>
<gene>
    <name evidence="4" type="ORF">BC781_101857</name>
</gene>
<dbReference type="InterPro" id="IPR018232">
    <property type="entry name" value="Glyco_hydro_37_CS"/>
</dbReference>
<dbReference type="RefSeq" id="WP_109615976.1">
    <property type="nucleotide sequence ID" value="NZ_QGDO01000001.1"/>
</dbReference>
<dbReference type="PANTHER" id="PTHR23403:SF1">
    <property type="entry name" value="TREHALASE"/>
    <property type="match status" value="1"/>
</dbReference>
<evidence type="ECO:0000256" key="3">
    <source>
        <dbReference type="SAM" id="SignalP"/>
    </source>
</evidence>